<evidence type="ECO:0000313" key="6">
    <source>
        <dbReference type="Proteomes" id="UP000010478"/>
    </source>
</evidence>
<dbReference type="HOGENOM" id="CLU_060077_2_2_3"/>
<dbReference type="InterPro" id="IPR015358">
    <property type="entry name" value="Tscrpt_reg_MerR_DNA-bd"/>
</dbReference>
<dbReference type="PROSITE" id="PS50937">
    <property type="entry name" value="HTH_MERR_2"/>
    <property type="match status" value="1"/>
</dbReference>
<keyword evidence="3" id="KW-0804">Transcription</keyword>
<feature type="domain" description="HTH merR-type" evidence="4">
    <location>
        <begin position="41"/>
        <end position="111"/>
    </location>
</feature>
<dbReference type="SMART" id="SM00422">
    <property type="entry name" value="HTH_MERR"/>
    <property type="match status" value="1"/>
</dbReference>
<dbReference type="InterPro" id="IPR000551">
    <property type="entry name" value="MerR-type_HTH_dom"/>
</dbReference>
<dbReference type="CDD" id="cd04770">
    <property type="entry name" value="HTH_HMRTR"/>
    <property type="match status" value="1"/>
</dbReference>
<evidence type="ECO:0000256" key="2">
    <source>
        <dbReference type="ARBA" id="ARBA00023125"/>
    </source>
</evidence>
<protein>
    <submittedName>
        <fullName evidence="5">Transcriptional regulator, MerR family</fullName>
    </submittedName>
</protein>
<dbReference type="Pfam" id="PF00376">
    <property type="entry name" value="MerR"/>
    <property type="match status" value="1"/>
</dbReference>
<dbReference type="GO" id="GO:0003700">
    <property type="term" value="F:DNA-binding transcription factor activity"/>
    <property type="evidence" value="ECO:0007669"/>
    <property type="project" value="InterPro"/>
</dbReference>
<dbReference type="PATRIC" id="fig|179408.3.peg.252"/>
<keyword evidence="2" id="KW-0238">DNA-binding</keyword>
<dbReference type="STRING" id="179408.Osc7112_0201"/>
<accession>K9VAW5</accession>
<evidence type="ECO:0000259" key="4">
    <source>
        <dbReference type="PROSITE" id="PS50937"/>
    </source>
</evidence>
<dbReference type="Gene3D" id="1.10.1660.10">
    <property type="match status" value="1"/>
</dbReference>
<gene>
    <name evidence="5" type="ORF">Osc7112_0201</name>
</gene>
<dbReference type="PROSITE" id="PS00552">
    <property type="entry name" value="HTH_MERR_1"/>
    <property type="match status" value="1"/>
</dbReference>
<dbReference type="EMBL" id="CP003614">
    <property type="protein sequence ID" value="AFZ04834.1"/>
    <property type="molecule type" value="Genomic_DNA"/>
</dbReference>
<evidence type="ECO:0000256" key="1">
    <source>
        <dbReference type="ARBA" id="ARBA00023015"/>
    </source>
</evidence>
<organism evidence="5 6">
    <name type="scientific">Phormidium nigroviride PCC 7112</name>
    <dbReference type="NCBI Taxonomy" id="179408"/>
    <lineage>
        <taxon>Bacteria</taxon>
        <taxon>Bacillati</taxon>
        <taxon>Cyanobacteriota</taxon>
        <taxon>Cyanophyceae</taxon>
        <taxon>Oscillatoriophycideae</taxon>
        <taxon>Oscillatoriales</taxon>
        <taxon>Oscillatoriaceae</taxon>
        <taxon>Phormidium</taxon>
    </lineage>
</organism>
<dbReference type="InterPro" id="IPR009061">
    <property type="entry name" value="DNA-bd_dom_put_sf"/>
</dbReference>
<evidence type="ECO:0000313" key="5">
    <source>
        <dbReference type="EMBL" id="AFZ04834.1"/>
    </source>
</evidence>
<dbReference type="SUPFAM" id="SSF46955">
    <property type="entry name" value="Putative DNA-binding domain"/>
    <property type="match status" value="1"/>
</dbReference>
<keyword evidence="1" id="KW-0805">Transcription regulation</keyword>
<keyword evidence="6" id="KW-1185">Reference proteome</keyword>
<proteinExistence type="predicted"/>
<dbReference type="GO" id="GO:0003677">
    <property type="term" value="F:DNA binding"/>
    <property type="evidence" value="ECO:0007669"/>
    <property type="project" value="UniProtKB-KW"/>
</dbReference>
<dbReference type="Pfam" id="PF09278">
    <property type="entry name" value="MerR-DNA-bind"/>
    <property type="match status" value="1"/>
</dbReference>
<reference evidence="5 6" key="1">
    <citation type="submission" date="2012-05" db="EMBL/GenBank/DDBJ databases">
        <title>Finished chromosome of genome of Oscillatoria sp. PCC 7112.</title>
        <authorList>
            <consortium name="US DOE Joint Genome Institute"/>
            <person name="Gugger M."/>
            <person name="Coursin T."/>
            <person name="Rippka R."/>
            <person name="Tandeau De Marsac N."/>
            <person name="Huntemann M."/>
            <person name="Wei C.-L."/>
            <person name="Han J."/>
            <person name="Detter J.C."/>
            <person name="Han C."/>
            <person name="Tapia R."/>
            <person name="Davenport K."/>
            <person name="Daligault H."/>
            <person name="Erkkila T."/>
            <person name="Gu W."/>
            <person name="Munk A.C.C."/>
            <person name="Teshima H."/>
            <person name="Xu Y."/>
            <person name="Chain P."/>
            <person name="Chen A."/>
            <person name="Krypides N."/>
            <person name="Mavromatis K."/>
            <person name="Markowitz V."/>
            <person name="Szeto E."/>
            <person name="Ivanova N."/>
            <person name="Mikhailova N."/>
            <person name="Ovchinnikova G."/>
            <person name="Pagani I."/>
            <person name="Pati A."/>
            <person name="Goodwin L."/>
            <person name="Peters L."/>
            <person name="Pitluck S."/>
            <person name="Woyke T."/>
            <person name="Kerfeld C."/>
        </authorList>
    </citation>
    <scope>NUCLEOTIDE SEQUENCE [LARGE SCALE GENOMIC DNA]</scope>
    <source>
        <strain evidence="5 6">PCC 7112</strain>
    </source>
</reference>
<dbReference type="AlphaFoldDB" id="K9VAW5"/>
<evidence type="ECO:0000256" key="3">
    <source>
        <dbReference type="ARBA" id="ARBA00023163"/>
    </source>
</evidence>
<dbReference type="Proteomes" id="UP000010478">
    <property type="component" value="Chromosome"/>
</dbReference>
<dbReference type="InterPro" id="IPR047057">
    <property type="entry name" value="MerR_fam"/>
</dbReference>
<sequence>MVTGRCADRLPGDLRHYKRGQETLSIQLDAEFMNISVAEKLYKIGSVAACSGLSVKTVRYYEEMGLLSPAVKRSPAGYRLFGETVFNRLAFIKRSQALGLSLHEIKDILQVRDRGDLPCSEAKQHLTAKVEEISVQIAALETLKGELQGILNCWQEQPSQASITRTICPNIQRD</sequence>
<dbReference type="PANTHER" id="PTHR30204">
    <property type="entry name" value="REDOX-CYCLING DRUG-SENSING TRANSCRIPTIONAL ACTIVATOR SOXR"/>
    <property type="match status" value="1"/>
</dbReference>
<dbReference type="eggNOG" id="COG0789">
    <property type="taxonomic scope" value="Bacteria"/>
</dbReference>
<dbReference type="PANTHER" id="PTHR30204:SF94">
    <property type="entry name" value="HEAVY METAL-DEPENDENT TRANSCRIPTIONAL REGULATOR HI_0293-RELATED"/>
    <property type="match status" value="1"/>
</dbReference>
<name>K9VAW5_9CYAN</name>
<dbReference type="KEGG" id="oni:Osc7112_0201"/>